<evidence type="ECO:0000256" key="4">
    <source>
        <dbReference type="ARBA" id="ARBA00022857"/>
    </source>
</evidence>
<evidence type="ECO:0000256" key="11">
    <source>
        <dbReference type="ARBA" id="ARBA00049080"/>
    </source>
</evidence>
<comment type="catalytic activity">
    <reaction evidence="12 13">
        <text>(S)-2,3,4,5-tetrahydrodipicolinate + NAD(+) + H2O = (2S,4S)-4-hydroxy-2,3,4,5-tetrahydrodipicolinate + NADH + H(+)</text>
        <dbReference type="Rhea" id="RHEA:35323"/>
        <dbReference type="ChEBI" id="CHEBI:15377"/>
        <dbReference type="ChEBI" id="CHEBI:15378"/>
        <dbReference type="ChEBI" id="CHEBI:16845"/>
        <dbReference type="ChEBI" id="CHEBI:57540"/>
        <dbReference type="ChEBI" id="CHEBI:57945"/>
        <dbReference type="ChEBI" id="CHEBI:67139"/>
        <dbReference type="EC" id="1.17.1.8"/>
    </reaction>
</comment>
<proteinExistence type="inferred from homology"/>
<keyword evidence="2 13" id="KW-0963">Cytoplasm</keyword>
<evidence type="ECO:0000256" key="7">
    <source>
        <dbReference type="ARBA" id="ARBA00023027"/>
    </source>
</evidence>
<name>A0A2P1PRP1_9GAMM</name>
<evidence type="ECO:0000313" key="16">
    <source>
        <dbReference type="EMBL" id="AVP97509.1"/>
    </source>
</evidence>
<dbReference type="FunFam" id="3.30.360.10:FF:000004">
    <property type="entry name" value="4-hydroxy-tetrahydrodipicolinate reductase"/>
    <property type="match status" value="1"/>
</dbReference>
<dbReference type="HAMAP" id="MF_00102">
    <property type="entry name" value="DapB"/>
    <property type="match status" value="1"/>
</dbReference>
<reference evidence="16 17" key="2">
    <citation type="submission" date="2018-03" db="EMBL/GenBank/DDBJ databases">
        <authorList>
            <person name="Keele B.F."/>
        </authorList>
    </citation>
    <scope>NUCLEOTIDE SEQUENCE [LARGE SCALE GENOMIC DNA]</scope>
    <source>
        <strain evidence="16 17">D13</strain>
    </source>
</reference>
<feature type="active site" description="Proton donor/acceptor" evidence="13">
    <location>
        <position position="156"/>
    </location>
</feature>
<evidence type="ECO:0000256" key="13">
    <source>
        <dbReference type="HAMAP-Rule" id="MF_00102"/>
    </source>
</evidence>
<evidence type="ECO:0000259" key="15">
    <source>
        <dbReference type="Pfam" id="PF05173"/>
    </source>
</evidence>
<dbReference type="PANTHER" id="PTHR20836:SF0">
    <property type="entry name" value="4-HYDROXY-TETRAHYDRODIPICOLINATE REDUCTASE 1, CHLOROPLASTIC-RELATED"/>
    <property type="match status" value="1"/>
</dbReference>
<dbReference type="SUPFAM" id="SSF55347">
    <property type="entry name" value="Glyceraldehyde-3-phosphate dehydrogenase-like, C-terminal domain"/>
    <property type="match status" value="1"/>
</dbReference>
<dbReference type="UniPathway" id="UPA00034">
    <property type="reaction ID" value="UER00018"/>
</dbReference>
<keyword evidence="4 13" id="KW-0521">NADP</keyword>
<dbReference type="GO" id="GO:0019877">
    <property type="term" value="P:diaminopimelate biosynthetic process"/>
    <property type="evidence" value="ECO:0007669"/>
    <property type="project" value="UniProtKB-UniRule"/>
</dbReference>
<dbReference type="AlphaFoldDB" id="A0A2P1PRP1"/>
<feature type="binding site" evidence="13">
    <location>
        <position position="37"/>
    </location>
    <ligand>
        <name>NADP(+)</name>
        <dbReference type="ChEBI" id="CHEBI:58349"/>
    </ligand>
</feature>
<dbReference type="InterPro" id="IPR022664">
    <property type="entry name" value="DapB_N_CS"/>
</dbReference>
<comment type="pathway">
    <text evidence="9 13">Amino-acid biosynthesis; L-lysine biosynthesis via DAP pathway; (S)-tetrahydrodipicolinate from L-aspartate: step 4/4.</text>
</comment>
<comment type="subcellular location">
    <subcellularLocation>
        <location evidence="13">Cytoplasm</location>
    </subcellularLocation>
</comment>
<dbReference type="PIRSF" id="PIRSF000161">
    <property type="entry name" value="DHPR"/>
    <property type="match status" value="1"/>
</dbReference>
<feature type="active site" description="Proton donor" evidence="13">
    <location>
        <position position="160"/>
    </location>
</feature>
<comment type="function">
    <text evidence="13">Catalyzes the conversion of 4-hydroxy-tetrahydrodipicolinate (HTPA) to tetrahydrodipicolinate.</text>
</comment>
<dbReference type="PROSITE" id="PS01298">
    <property type="entry name" value="DAPB"/>
    <property type="match status" value="1"/>
</dbReference>
<feature type="binding site" evidence="13">
    <location>
        <begin position="123"/>
        <end position="126"/>
    </location>
    <ligand>
        <name>NAD(+)</name>
        <dbReference type="ChEBI" id="CHEBI:57540"/>
    </ligand>
</feature>
<protein>
    <recommendedName>
        <fullName evidence="10 13">4-hydroxy-tetrahydrodipicolinate reductase</fullName>
        <shortName evidence="13">HTPA reductase</shortName>
        <ecNumber evidence="10 13">1.17.1.8</ecNumber>
    </recommendedName>
</protein>
<dbReference type="GO" id="GO:0005829">
    <property type="term" value="C:cytosol"/>
    <property type="evidence" value="ECO:0007669"/>
    <property type="project" value="TreeGrafter"/>
</dbReference>
<dbReference type="SUPFAM" id="SSF51735">
    <property type="entry name" value="NAD(P)-binding Rossmann-fold domains"/>
    <property type="match status" value="1"/>
</dbReference>
<dbReference type="Pfam" id="PF05173">
    <property type="entry name" value="DapB_C"/>
    <property type="match status" value="1"/>
</dbReference>
<keyword evidence="5 13" id="KW-0220">Diaminopimelate biosynthesis</keyword>
<evidence type="ECO:0000259" key="14">
    <source>
        <dbReference type="Pfam" id="PF01113"/>
    </source>
</evidence>
<feature type="domain" description="Dihydrodipicolinate reductase N-terminal" evidence="14">
    <location>
        <begin position="7"/>
        <end position="126"/>
    </location>
</feature>
<dbReference type="RefSeq" id="WP_106891432.1">
    <property type="nucleotide sequence ID" value="NZ_CP027860.1"/>
</dbReference>
<comment type="subunit">
    <text evidence="13">Homotetramer.</text>
</comment>
<dbReference type="PANTHER" id="PTHR20836">
    <property type="entry name" value="DIHYDRODIPICOLINATE REDUCTASE"/>
    <property type="match status" value="1"/>
</dbReference>
<dbReference type="GO" id="GO:0050661">
    <property type="term" value="F:NADP binding"/>
    <property type="evidence" value="ECO:0007669"/>
    <property type="project" value="UniProtKB-UniRule"/>
</dbReference>
<dbReference type="CDD" id="cd02274">
    <property type="entry name" value="DHDPR_N"/>
    <property type="match status" value="1"/>
</dbReference>
<evidence type="ECO:0000256" key="12">
    <source>
        <dbReference type="ARBA" id="ARBA00049396"/>
    </source>
</evidence>
<dbReference type="EC" id="1.17.1.8" evidence="10 13"/>
<evidence type="ECO:0000256" key="9">
    <source>
        <dbReference type="ARBA" id="ARBA00037922"/>
    </source>
</evidence>
<gene>
    <name evidence="13" type="primary">dapB</name>
    <name evidence="16" type="ORF">C7S18_10015</name>
</gene>
<feature type="domain" description="Dihydrodipicolinate reductase C-terminal" evidence="15">
    <location>
        <begin position="129"/>
        <end position="265"/>
    </location>
</feature>
<dbReference type="InterPro" id="IPR036291">
    <property type="entry name" value="NAD(P)-bd_dom_sf"/>
</dbReference>
<evidence type="ECO:0000256" key="3">
    <source>
        <dbReference type="ARBA" id="ARBA00022605"/>
    </source>
</evidence>
<dbReference type="Gene3D" id="3.30.360.10">
    <property type="entry name" value="Dihydrodipicolinate Reductase, domain 2"/>
    <property type="match status" value="1"/>
</dbReference>
<comment type="similarity">
    <text evidence="1 13">Belongs to the DapB family.</text>
</comment>
<dbReference type="InterPro" id="IPR000846">
    <property type="entry name" value="DapB_N"/>
</dbReference>
<evidence type="ECO:0000256" key="8">
    <source>
        <dbReference type="ARBA" id="ARBA00023154"/>
    </source>
</evidence>
<keyword evidence="17" id="KW-1185">Reference proteome</keyword>
<dbReference type="GO" id="GO:0051287">
    <property type="term" value="F:NAD binding"/>
    <property type="evidence" value="ECO:0007669"/>
    <property type="project" value="UniProtKB-UniRule"/>
</dbReference>
<dbReference type="GO" id="GO:0009089">
    <property type="term" value="P:lysine biosynthetic process via diaminopimelate"/>
    <property type="evidence" value="ECO:0007669"/>
    <property type="project" value="UniProtKB-UniRule"/>
</dbReference>
<comment type="caution">
    <text evidence="13">Was originally thought to be a dihydrodipicolinate reductase (DHDPR), catalyzing the conversion of dihydrodipicolinate to tetrahydrodipicolinate. However, it was shown in E.coli that the substrate of the enzymatic reaction is not dihydrodipicolinate (DHDP) but in fact (2S,4S)-4-hydroxy-2,3,4,5-tetrahydrodipicolinic acid (HTPA), the product released by the DapA-catalyzed reaction.</text>
</comment>
<reference evidence="16 17" key="1">
    <citation type="submission" date="2018-03" db="EMBL/GenBank/DDBJ databases">
        <title>Ahniella affigens gen. nov., sp. nov., a gammaproteobacterium isolated from sandy soil near a stream.</title>
        <authorList>
            <person name="Ko Y."/>
            <person name="Kim J.-H."/>
        </authorList>
    </citation>
    <scope>NUCLEOTIDE SEQUENCE [LARGE SCALE GENOMIC DNA]</scope>
    <source>
        <strain evidence="16 17">D13</strain>
    </source>
</reference>
<evidence type="ECO:0000256" key="1">
    <source>
        <dbReference type="ARBA" id="ARBA00006642"/>
    </source>
</evidence>
<dbReference type="KEGG" id="xba:C7S18_10015"/>
<dbReference type="Proteomes" id="UP000241074">
    <property type="component" value="Chromosome"/>
</dbReference>
<dbReference type="Gene3D" id="3.40.50.720">
    <property type="entry name" value="NAD(P)-binding Rossmann-like Domain"/>
    <property type="match status" value="1"/>
</dbReference>
<comment type="catalytic activity">
    <reaction evidence="11 13">
        <text>(S)-2,3,4,5-tetrahydrodipicolinate + NADP(+) + H2O = (2S,4S)-4-hydroxy-2,3,4,5-tetrahydrodipicolinate + NADPH + H(+)</text>
        <dbReference type="Rhea" id="RHEA:35331"/>
        <dbReference type="ChEBI" id="CHEBI:15377"/>
        <dbReference type="ChEBI" id="CHEBI:15378"/>
        <dbReference type="ChEBI" id="CHEBI:16845"/>
        <dbReference type="ChEBI" id="CHEBI:57783"/>
        <dbReference type="ChEBI" id="CHEBI:58349"/>
        <dbReference type="ChEBI" id="CHEBI:67139"/>
        <dbReference type="EC" id="1.17.1.8"/>
    </reaction>
</comment>
<dbReference type="GO" id="GO:0008839">
    <property type="term" value="F:4-hydroxy-tetrahydrodipicolinate reductase"/>
    <property type="evidence" value="ECO:0007669"/>
    <property type="project" value="UniProtKB-UniRule"/>
</dbReference>
<dbReference type="OrthoDB" id="9790352at2"/>
<evidence type="ECO:0000256" key="2">
    <source>
        <dbReference type="ARBA" id="ARBA00022490"/>
    </source>
</evidence>
<keyword evidence="8 13" id="KW-0457">Lysine biosynthesis</keyword>
<sequence>MNSGRQLVLHGAAGRMGQSIMRLLPESTLQLSAALVRPGSALVGELVSSQIHGFQGAVEFSDAFDPDVGCDVLVDFSHGESFSAALELARYRRAAFVSGTTGLNALQQAELAHAAQTIPVLWAANFSLGVALLSRLVREASRALGPSVDVEIVEAHHRHKQDAPSGTALHLGRSVAEGRDVVLETVSVNDRSSAPRARREGEIGFASLRGGDIVGEHTVLFAMPGERLSLSHSAGTRDLFARGALRAASWIIGQPPGQYRMEDVLG</sequence>
<feature type="binding site" evidence="13">
    <location>
        <begin position="99"/>
        <end position="101"/>
    </location>
    <ligand>
        <name>NAD(+)</name>
        <dbReference type="ChEBI" id="CHEBI:57540"/>
    </ligand>
</feature>
<comment type="caution">
    <text evidence="13">Lacks conserved residue(s) required for the propagation of feature annotation.</text>
</comment>
<feature type="binding site" evidence="13">
    <location>
        <position position="157"/>
    </location>
    <ligand>
        <name>(S)-2,3,4,5-tetrahydrodipicolinate</name>
        <dbReference type="ChEBI" id="CHEBI:16845"/>
    </ligand>
</feature>
<dbReference type="InterPro" id="IPR022663">
    <property type="entry name" value="DapB_C"/>
</dbReference>
<evidence type="ECO:0000256" key="5">
    <source>
        <dbReference type="ARBA" id="ARBA00022915"/>
    </source>
</evidence>
<feature type="binding site" evidence="13">
    <location>
        <begin position="11"/>
        <end position="16"/>
    </location>
    <ligand>
        <name>NAD(+)</name>
        <dbReference type="ChEBI" id="CHEBI:57540"/>
    </ligand>
</feature>
<keyword evidence="3 13" id="KW-0028">Amino-acid biosynthesis</keyword>
<organism evidence="16 17">
    <name type="scientific">Ahniella affigens</name>
    <dbReference type="NCBI Taxonomy" id="2021234"/>
    <lineage>
        <taxon>Bacteria</taxon>
        <taxon>Pseudomonadati</taxon>
        <taxon>Pseudomonadota</taxon>
        <taxon>Gammaproteobacteria</taxon>
        <taxon>Lysobacterales</taxon>
        <taxon>Rhodanobacteraceae</taxon>
        <taxon>Ahniella</taxon>
    </lineage>
</organism>
<evidence type="ECO:0000313" key="17">
    <source>
        <dbReference type="Proteomes" id="UP000241074"/>
    </source>
</evidence>
<feature type="binding site" evidence="13">
    <location>
        <begin position="166"/>
        <end position="167"/>
    </location>
    <ligand>
        <name>(S)-2,3,4,5-tetrahydrodipicolinate</name>
        <dbReference type="ChEBI" id="CHEBI:16845"/>
    </ligand>
</feature>
<evidence type="ECO:0000256" key="6">
    <source>
        <dbReference type="ARBA" id="ARBA00023002"/>
    </source>
</evidence>
<dbReference type="GO" id="GO:0016726">
    <property type="term" value="F:oxidoreductase activity, acting on CH or CH2 groups, NAD or NADP as acceptor"/>
    <property type="evidence" value="ECO:0007669"/>
    <property type="project" value="UniProtKB-UniRule"/>
</dbReference>
<evidence type="ECO:0000256" key="10">
    <source>
        <dbReference type="ARBA" id="ARBA00038983"/>
    </source>
</evidence>
<dbReference type="EMBL" id="CP027860">
    <property type="protein sequence ID" value="AVP97509.1"/>
    <property type="molecule type" value="Genomic_DNA"/>
</dbReference>
<dbReference type="InterPro" id="IPR023940">
    <property type="entry name" value="DHDPR_bac"/>
</dbReference>
<dbReference type="Pfam" id="PF01113">
    <property type="entry name" value="DapB_N"/>
    <property type="match status" value="1"/>
</dbReference>
<keyword evidence="7 13" id="KW-0520">NAD</keyword>
<keyword evidence="6 13" id="KW-0560">Oxidoreductase</keyword>
<dbReference type="NCBIfam" id="TIGR00036">
    <property type="entry name" value="dapB"/>
    <property type="match status" value="1"/>
</dbReference>
<accession>A0A2P1PRP1</accession>